<dbReference type="Gene3D" id="3.30.1330.40">
    <property type="entry name" value="RutC-like"/>
    <property type="match status" value="1"/>
</dbReference>
<dbReference type="Pfam" id="PF21168">
    <property type="entry name" value="FkbO_Hyg5-like_N"/>
    <property type="match status" value="1"/>
</dbReference>
<gene>
    <name evidence="3" type="ORF">C7443_102235</name>
</gene>
<keyword evidence="1" id="KW-1133">Transmembrane helix</keyword>
<dbReference type="InterPro" id="IPR035959">
    <property type="entry name" value="RutC-like_sf"/>
</dbReference>
<dbReference type="SUPFAM" id="SSF55298">
    <property type="entry name" value="YjgF-like"/>
    <property type="match status" value="1"/>
</dbReference>
<feature type="transmembrane region" description="Helical" evidence="1">
    <location>
        <begin position="249"/>
        <end position="271"/>
    </location>
</feature>
<name>A0A317MY94_9GAMM</name>
<dbReference type="EMBL" id="QGTJ01000002">
    <property type="protein sequence ID" value="PWV64585.1"/>
    <property type="molecule type" value="Genomic_DNA"/>
</dbReference>
<feature type="domain" description="Chorismatase FkbO/Hyg5-like N-terminal" evidence="2">
    <location>
        <begin position="55"/>
        <end position="175"/>
    </location>
</feature>
<organism evidence="3 4">
    <name type="scientific">Plasticicumulans acidivorans</name>
    <dbReference type="NCBI Taxonomy" id="886464"/>
    <lineage>
        <taxon>Bacteria</taxon>
        <taxon>Pseudomonadati</taxon>
        <taxon>Pseudomonadota</taxon>
        <taxon>Gammaproteobacteria</taxon>
        <taxon>Candidatus Competibacteraceae</taxon>
        <taxon>Plasticicumulans</taxon>
    </lineage>
</organism>
<dbReference type="RefSeq" id="WP_246004531.1">
    <property type="nucleotide sequence ID" value="NZ_QGTJ01000002.1"/>
</dbReference>
<evidence type="ECO:0000313" key="4">
    <source>
        <dbReference type="Proteomes" id="UP000246569"/>
    </source>
</evidence>
<evidence type="ECO:0000256" key="1">
    <source>
        <dbReference type="SAM" id="Phobius"/>
    </source>
</evidence>
<comment type="caution">
    <text evidence="3">The sequence shown here is derived from an EMBL/GenBank/DDBJ whole genome shotgun (WGS) entry which is preliminary data.</text>
</comment>
<proteinExistence type="predicted"/>
<protein>
    <submittedName>
        <fullName evidence="3">Enamine deaminase RidA (YjgF/YER057c/UK114 family)</fullName>
    </submittedName>
</protein>
<keyword evidence="4" id="KW-1185">Reference proteome</keyword>
<accession>A0A317MY94</accession>
<evidence type="ECO:0000259" key="2">
    <source>
        <dbReference type="Pfam" id="PF21168"/>
    </source>
</evidence>
<keyword evidence="1" id="KW-0472">Membrane</keyword>
<dbReference type="AlphaFoldDB" id="A0A317MY94"/>
<evidence type="ECO:0000313" key="3">
    <source>
        <dbReference type="EMBL" id="PWV64585.1"/>
    </source>
</evidence>
<reference evidence="3 4" key="1">
    <citation type="submission" date="2018-05" db="EMBL/GenBank/DDBJ databases">
        <title>Genomic Encyclopedia of Type Strains, Phase IV (KMG-IV): sequencing the most valuable type-strain genomes for metagenomic binning, comparative biology and taxonomic classification.</title>
        <authorList>
            <person name="Goeker M."/>
        </authorList>
    </citation>
    <scope>NUCLEOTIDE SEQUENCE [LARGE SCALE GENOMIC DNA]</scope>
    <source>
        <strain evidence="3 4">DSM 23606</strain>
    </source>
</reference>
<keyword evidence="1" id="KW-0812">Transmembrane</keyword>
<sequence>MSAACPAAHAQAADRLGLIRFVAPGVAAAGGAVLDVVAPPLAGQVLELPVAGDGSPCRDGRHGVVHYRCDDSLLFAVCCLDEDPAALPTPLQQATQAAYAALFDCLAANGYPHVLRVWNYLPQINLESHGSERYRQFNAGRQAAFAAAGRALSGAVPAACALGVGSGGLRIGLLAGRQPAQAVENPRQVSAYDYPPQYGAKSPTFARAGRFSVAGEPRLYVSGTAAIVGHRSLHIDDVIAQTRESIANLAAVVAAAGAPFTLAPLAYLVYLRDPADLPWVREQCRQQLGAQARLGFVQADVCRSELLVEIEACSLPAGVETWP</sequence>
<dbReference type="InterPro" id="IPR049368">
    <property type="entry name" value="FkbO_Hyg5-like_N"/>
</dbReference>
<dbReference type="Proteomes" id="UP000246569">
    <property type="component" value="Unassembled WGS sequence"/>
</dbReference>